<dbReference type="SUPFAM" id="SSF57850">
    <property type="entry name" value="RING/U-box"/>
    <property type="match status" value="3"/>
</dbReference>
<feature type="region of interest" description="Disordered" evidence="10">
    <location>
        <begin position="394"/>
        <end position="482"/>
    </location>
</feature>
<evidence type="ECO:0000256" key="3">
    <source>
        <dbReference type="ARBA" id="ARBA00022679"/>
    </source>
</evidence>
<keyword evidence="5" id="KW-0677">Repeat</keyword>
<dbReference type="InterPro" id="IPR013083">
    <property type="entry name" value="Znf_RING/FYVE/PHD"/>
</dbReference>
<evidence type="ECO:0000313" key="13">
    <source>
        <dbReference type="EMBL" id="KAF4631885.1"/>
    </source>
</evidence>
<comment type="caution">
    <text evidence="13">The sequence shown here is derived from an EMBL/GenBank/DDBJ whole genome shotgun (WGS) entry which is preliminary data.</text>
</comment>
<keyword evidence="7" id="KW-0833">Ubl conjugation pathway</keyword>
<evidence type="ECO:0000313" key="14">
    <source>
        <dbReference type="Proteomes" id="UP000566819"/>
    </source>
</evidence>
<dbReference type="InterPro" id="IPR002867">
    <property type="entry name" value="IBR_dom"/>
</dbReference>
<evidence type="ECO:0000256" key="2">
    <source>
        <dbReference type="ARBA" id="ARBA00012251"/>
    </source>
</evidence>
<evidence type="ECO:0000256" key="1">
    <source>
        <dbReference type="ARBA" id="ARBA00001798"/>
    </source>
</evidence>
<evidence type="ECO:0000259" key="12">
    <source>
        <dbReference type="PROSITE" id="PS51873"/>
    </source>
</evidence>
<keyword evidence="6 9" id="KW-0863">Zinc-finger</keyword>
<dbReference type="CDD" id="cd20335">
    <property type="entry name" value="BRcat_RBR"/>
    <property type="match status" value="1"/>
</dbReference>
<keyword evidence="4" id="KW-0479">Metal-binding</keyword>
<dbReference type="Proteomes" id="UP000566819">
    <property type="component" value="Unassembled WGS sequence"/>
</dbReference>
<keyword evidence="3" id="KW-0808">Transferase</keyword>
<dbReference type="InterPro" id="IPR031127">
    <property type="entry name" value="E3_UB_ligase_RBR"/>
</dbReference>
<accession>A0A8H4RN28</accession>
<evidence type="ECO:0000256" key="6">
    <source>
        <dbReference type="ARBA" id="ARBA00022771"/>
    </source>
</evidence>
<dbReference type="InterPro" id="IPR001841">
    <property type="entry name" value="Znf_RING"/>
</dbReference>
<feature type="region of interest" description="Disordered" evidence="10">
    <location>
        <begin position="1"/>
        <end position="23"/>
    </location>
</feature>
<feature type="compositionally biased region" description="Basic and acidic residues" evidence="10">
    <location>
        <begin position="394"/>
        <end position="408"/>
    </location>
</feature>
<comment type="catalytic activity">
    <reaction evidence="1">
        <text>[E2 ubiquitin-conjugating enzyme]-S-ubiquitinyl-L-cysteine + [acceptor protein]-L-lysine = [E2 ubiquitin-conjugating enzyme]-L-cysteine + [acceptor protein]-N(6)-ubiquitinyl-L-lysine.</text>
        <dbReference type="EC" id="2.3.2.31"/>
    </reaction>
</comment>
<dbReference type="AlphaFoldDB" id="A0A8H4RN28"/>
<gene>
    <name evidence="13" type="ORF">G7Y89_g6245</name>
</gene>
<dbReference type="Gene3D" id="1.20.120.1750">
    <property type="match status" value="1"/>
</dbReference>
<dbReference type="InterPro" id="IPR044066">
    <property type="entry name" value="TRIAD_supradom"/>
</dbReference>
<feature type="domain" description="RING-type" evidence="12">
    <location>
        <begin position="221"/>
        <end position="517"/>
    </location>
</feature>
<evidence type="ECO:0000256" key="9">
    <source>
        <dbReference type="PROSITE-ProRule" id="PRU00175"/>
    </source>
</evidence>
<evidence type="ECO:0000256" key="7">
    <source>
        <dbReference type="ARBA" id="ARBA00022786"/>
    </source>
</evidence>
<dbReference type="Pfam" id="PF01485">
    <property type="entry name" value="IBR"/>
    <property type="match status" value="1"/>
</dbReference>
<proteinExistence type="predicted"/>
<dbReference type="PROSITE" id="PS51873">
    <property type="entry name" value="TRIAD"/>
    <property type="match status" value="1"/>
</dbReference>
<dbReference type="GO" id="GO:0061630">
    <property type="term" value="F:ubiquitin protein ligase activity"/>
    <property type="evidence" value="ECO:0007669"/>
    <property type="project" value="UniProtKB-EC"/>
</dbReference>
<keyword evidence="8" id="KW-0862">Zinc</keyword>
<dbReference type="OrthoDB" id="1431934at2759"/>
<evidence type="ECO:0000259" key="11">
    <source>
        <dbReference type="PROSITE" id="PS50089"/>
    </source>
</evidence>
<evidence type="ECO:0000256" key="10">
    <source>
        <dbReference type="SAM" id="MobiDB-lite"/>
    </source>
</evidence>
<evidence type="ECO:0000256" key="5">
    <source>
        <dbReference type="ARBA" id="ARBA00022737"/>
    </source>
</evidence>
<dbReference type="PROSITE" id="PS50089">
    <property type="entry name" value="ZF_RING_2"/>
    <property type="match status" value="1"/>
</dbReference>
<evidence type="ECO:0000256" key="8">
    <source>
        <dbReference type="ARBA" id="ARBA00022833"/>
    </source>
</evidence>
<name>A0A8H4RN28_9HELO</name>
<feature type="compositionally biased region" description="Basic and acidic residues" evidence="10">
    <location>
        <begin position="418"/>
        <end position="477"/>
    </location>
</feature>
<organism evidence="13 14">
    <name type="scientific">Cudoniella acicularis</name>
    <dbReference type="NCBI Taxonomy" id="354080"/>
    <lineage>
        <taxon>Eukaryota</taxon>
        <taxon>Fungi</taxon>
        <taxon>Dikarya</taxon>
        <taxon>Ascomycota</taxon>
        <taxon>Pezizomycotina</taxon>
        <taxon>Leotiomycetes</taxon>
        <taxon>Helotiales</taxon>
        <taxon>Tricladiaceae</taxon>
        <taxon>Cudoniella</taxon>
    </lineage>
</organism>
<dbReference type="SMART" id="SM00647">
    <property type="entry name" value="IBR"/>
    <property type="match status" value="1"/>
</dbReference>
<evidence type="ECO:0000256" key="4">
    <source>
        <dbReference type="ARBA" id="ARBA00022723"/>
    </source>
</evidence>
<dbReference type="EC" id="2.3.2.31" evidence="2"/>
<dbReference type="Gene3D" id="3.30.40.10">
    <property type="entry name" value="Zinc/RING finger domain, C3HC4 (zinc finger)"/>
    <property type="match status" value="1"/>
</dbReference>
<dbReference type="EMBL" id="JAAMPI010000400">
    <property type="protein sequence ID" value="KAF4631885.1"/>
    <property type="molecule type" value="Genomic_DNA"/>
</dbReference>
<dbReference type="GO" id="GO:0016567">
    <property type="term" value="P:protein ubiquitination"/>
    <property type="evidence" value="ECO:0007669"/>
    <property type="project" value="InterPro"/>
</dbReference>
<keyword evidence="14" id="KW-1185">Reference proteome</keyword>
<sequence length="517" mass="59803">MKSLRRKISSKFNLNRKEKESAPRIEEPILEDAAAEAWMSGGHSSAFDIPAQINIYEQYVKPQPRPTGTTPQNRLRRKSTQVLGRPFENGRVRSAGDTMTNISESNAIHEVPPTHRFRPEHVPLLRSQYRTQQVPRAKDIQVEDPTVMRVNTSNAYGFMVDEEDADLQKAYLESLQTAAARTREAGKGMFDGMIPPPRAAPQPEAPTEGFQASSYVRFSDDPTSCIVCTEDFSSTVRPPPWISLACVHEPSICTRCLSECIKSDLETKIWNQIKCPECKELLVFEDIKRLADPVSFARYEAMSVRGAVNGDSDFVSCQKCDSGHFHESGASQPIVECPNCRFRSCFTHNIPWHKGMTCEEYDRMLEDPDGFQTERDRENEALEAERRNLEVFQEARRQQEEEDRRVARELSQQDQLAEQDRQKQRHEEQIRYEERKRRERAQQQRDAERRKQAQEQAQQREEIKRRQREEKASRDIVQRTTKQCPGCRWPIEKNDGCDHMTCQKRAYSSGRMSMIRG</sequence>
<protein>
    <recommendedName>
        <fullName evidence="2">RBR-type E3 ubiquitin transferase</fullName>
        <ecNumber evidence="2">2.3.2.31</ecNumber>
    </recommendedName>
</protein>
<feature type="domain" description="RING-type" evidence="11">
    <location>
        <begin position="225"/>
        <end position="279"/>
    </location>
</feature>
<dbReference type="PANTHER" id="PTHR11685">
    <property type="entry name" value="RBR FAMILY RING FINGER AND IBR DOMAIN-CONTAINING"/>
    <property type="match status" value="1"/>
</dbReference>
<dbReference type="GO" id="GO:0008270">
    <property type="term" value="F:zinc ion binding"/>
    <property type="evidence" value="ECO:0007669"/>
    <property type="project" value="UniProtKB-KW"/>
</dbReference>
<reference evidence="13 14" key="1">
    <citation type="submission" date="2020-03" db="EMBL/GenBank/DDBJ databases">
        <title>Draft Genome Sequence of Cudoniella acicularis.</title>
        <authorList>
            <person name="Buettner E."/>
            <person name="Kellner H."/>
        </authorList>
    </citation>
    <scope>NUCLEOTIDE SEQUENCE [LARGE SCALE GENOMIC DNA]</scope>
    <source>
        <strain evidence="13 14">DSM 108380</strain>
    </source>
</reference>